<dbReference type="AlphaFoldDB" id="A0A1G2G0C9"/>
<comment type="caution">
    <text evidence="1">The sequence shown here is derived from an EMBL/GenBank/DDBJ whole genome shotgun (WGS) entry which is preliminary data.</text>
</comment>
<dbReference type="EMBL" id="MHNI01000002">
    <property type="protein sequence ID" value="OGZ43795.1"/>
    <property type="molecule type" value="Genomic_DNA"/>
</dbReference>
<name>A0A1G2G0C9_9BACT</name>
<accession>A0A1G2G0C9</accession>
<reference evidence="1 2" key="1">
    <citation type="journal article" date="2016" name="Nat. Commun.">
        <title>Thousands of microbial genomes shed light on interconnected biogeochemical processes in an aquifer system.</title>
        <authorList>
            <person name="Anantharaman K."/>
            <person name="Brown C.T."/>
            <person name="Hug L.A."/>
            <person name="Sharon I."/>
            <person name="Castelle C.J."/>
            <person name="Probst A.J."/>
            <person name="Thomas B.C."/>
            <person name="Singh A."/>
            <person name="Wilkins M.J."/>
            <person name="Karaoz U."/>
            <person name="Brodie E.L."/>
            <person name="Williams K.H."/>
            <person name="Hubbard S.S."/>
            <person name="Banfield J.F."/>
        </authorList>
    </citation>
    <scope>NUCLEOTIDE SEQUENCE [LARGE SCALE GENOMIC DNA]</scope>
</reference>
<gene>
    <name evidence="1" type="ORF">A2W41_00200</name>
</gene>
<sequence length="66" mass="7759">MLPYVYGKQVFKEEINEIIKMPDSSETKEKLCFAKGVSSSEDEAWEVVYEKEDTVYKILTFYPIIK</sequence>
<protein>
    <recommendedName>
        <fullName evidence="3">DUF4258 domain-containing protein</fullName>
    </recommendedName>
</protein>
<evidence type="ECO:0000313" key="2">
    <source>
        <dbReference type="Proteomes" id="UP000176700"/>
    </source>
</evidence>
<proteinExistence type="predicted"/>
<evidence type="ECO:0008006" key="3">
    <source>
        <dbReference type="Google" id="ProtNLM"/>
    </source>
</evidence>
<evidence type="ECO:0000313" key="1">
    <source>
        <dbReference type="EMBL" id="OGZ43795.1"/>
    </source>
</evidence>
<dbReference type="Proteomes" id="UP000176700">
    <property type="component" value="Unassembled WGS sequence"/>
</dbReference>
<organism evidence="1 2">
    <name type="scientific">Candidatus Ryanbacteria bacterium RIFCSPHIGHO2_01_45_13</name>
    <dbReference type="NCBI Taxonomy" id="1802112"/>
    <lineage>
        <taxon>Bacteria</taxon>
        <taxon>Candidatus Ryaniibacteriota</taxon>
    </lineage>
</organism>